<dbReference type="PANTHER" id="PTHR43027">
    <property type="entry name" value="DOXORUBICIN RESISTANCE ABC TRANSPORTER PERMEASE PROTEIN DRRC-RELATED"/>
    <property type="match status" value="1"/>
</dbReference>
<keyword evidence="4 5" id="KW-0472">Membrane</keyword>
<evidence type="ECO:0000256" key="3">
    <source>
        <dbReference type="ARBA" id="ARBA00022989"/>
    </source>
</evidence>
<reference evidence="7 8" key="1">
    <citation type="submission" date="2019-09" db="EMBL/GenBank/DDBJ databases">
        <title>Genome Sequences of Streptomyces kaniharaensis ATCC 21070.</title>
        <authorList>
            <person name="Zhu W."/>
            <person name="De Crecy-Lagard V."/>
            <person name="Richards N.G."/>
        </authorList>
    </citation>
    <scope>NUCLEOTIDE SEQUENCE [LARGE SCALE GENOMIC DNA]</scope>
    <source>
        <strain evidence="7 8">SF-557</strain>
    </source>
</reference>
<accession>A0A6N7L031</accession>
<dbReference type="InterPro" id="IPR013525">
    <property type="entry name" value="ABC2_TM"/>
</dbReference>
<name>A0A6N7L031_9ACTN</name>
<evidence type="ECO:0000313" key="7">
    <source>
        <dbReference type="EMBL" id="MQS16017.1"/>
    </source>
</evidence>
<evidence type="ECO:0000256" key="5">
    <source>
        <dbReference type="SAM" id="Phobius"/>
    </source>
</evidence>
<proteinExistence type="predicted"/>
<evidence type="ECO:0000256" key="2">
    <source>
        <dbReference type="ARBA" id="ARBA00022692"/>
    </source>
</evidence>
<evidence type="ECO:0000313" key="8">
    <source>
        <dbReference type="Proteomes" id="UP000450000"/>
    </source>
</evidence>
<evidence type="ECO:0000256" key="1">
    <source>
        <dbReference type="ARBA" id="ARBA00004141"/>
    </source>
</evidence>
<feature type="domain" description="ABC-2 type transporter transmembrane" evidence="6">
    <location>
        <begin position="17"/>
        <end position="212"/>
    </location>
</feature>
<comment type="subcellular location">
    <subcellularLocation>
        <location evidence="1">Membrane</location>
        <topology evidence="1">Multi-pass membrane protein</topology>
    </subcellularLocation>
</comment>
<comment type="caution">
    <text evidence="7">The sequence shown here is derived from an EMBL/GenBank/DDBJ whole genome shotgun (WGS) entry which is preliminary data.</text>
</comment>
<evidence type="ECO:0000259" key="6">
    <source>
        <dbReference type="Pfam" id="PF01061"/>
    </source>
</evidence>
<dbReference type="OrthoDB" id="3214063at2"/>
<gene>
    <name evidence="7" type="ORF">F7Q99_28165</name>
</gene>
<feature type="transmembrane region" description="Helical" evidence="5">
    <location>
        <begin position="136"/>
        <end position="159"/>
    </location>
</feature>
<dbReference type="InterPro" id="IPR052902">
    <property type="entry name" value="ABC-2_transporter"/>
</dbReference>
<dbReference type="Pfam" id="PF01061">
    <property type="entry name" value="ABC2_membrane"/>
    <property type="match status" value="1"/>
</dbReference>
<feature type="transmembrane region" description="Helical" evidence="5">
    <location>
        <begin position="165"/>
        <end position="187"/>
    </location>
</feature>
<dbReference type="EMBL" id="WBOF01000002">
    <property type="protein sequence ID" value="MQS16017.1"/>
    <property type="molecule type" value="Genomic_DNA"/>
</dbReference>
<protein>
    <submittedName>
        <fullName evidence="7">ABC transporter permease</fullName>
    </submittedName>
</protein>
<dbReference type="AlphaFoldDB" id="A0A6N7L031"/>
<keyword evidence="3 5" id="KW-1133">Transmembrane helix</keyword>
<sequence>MNWLRLTSSQFLLSQRVYWRDLGFALTGALLPLGLSLAYSISRHGDGEIAGYDSGVYLLPGFTGFVLLWIVYNVINSAASRRDKLIYKRLRGTALPDTAILTGEAASGSVTSLLQVVILLVVGTPAIDAPIPHNPLLLLLGILLGAIAFSLLAIGLSGLLPSGEVSTWIVTPVIVAMMMTSGIAMPIGELPGWAQHLAPYLPSSPVVEIVRTAWLGRDFASDPTATGLPAAVGLAGSFRACAQPIGILCAWAGLSFSMGKRFFRWDPRRST</sequence>
<keyword evidence="8" id="KW-1185">Reference proteome</keyword>
<feature type="transmembrane region" description="Helical" evidence="5">
    <location>
        <begin position="54"/>
        <end position="75"/>
    </location>
</feature>
<organism evidence="7 8">
    <name type="scientific">Streptomyces kaniharaensis</name>
    <dbReference type="NCBI Taxonomy" id="212423"/>
    <lineage>
        <taxon>Bacteria</taxon>
        <taxon>Bacillati</taxon>
        <taxon>Actinomycetota</taxon>
        <taxon>Actinomycetes</taxon>
        <taxon>Kitasatosporales</taxon>
        <taxon>Streptomycetaceae</taxon>
        <taxon>Streptomyces</taxon>
    </lineage>
</organism>
<dbReference type="GO" id="GO:0016020">
    <property type="term" value="C:membrane"/>
    <property type="evidence" value="ECO:0007669"/>
    <property type="project" value="UniProtKB-SubCell"/>
</dbReference>
<dbReference type="PANTHER" id="PTHR43027:SF2">
    <property type="entry name" value="TRANSPORT PERMEASE PROTEIN"/>
    <property type="match status" value="1"/>
</dbReference>
<evidence type="ECO:0000256" key="4">
    <source>
        <dbReference type="ARBA" id="ARBA00023136"/>
    </source>
</evidence>
<keyword evidence="2 5" id="KW-0812">Transmembrane</keyword>
<dbReference type="RefSeq" id="WP_153466778.1">
    <property type="nucleotide sequence ID" value="NZ_WBOF01000002.1"/>
</dbReference>
<dbReference type="Proteomes" id="UP000450000">
    <property type="component" value="Unassembled WGS sequence"/>
</dbReference>
<dbReference type="GO" id="GO:0140359">
    <property type="term" value="F:ABC-type transporter activity"/>
    <property type="evidence" value="ECO:0007669"/>
    <property type="project" value="InterPro"/>
</dbReference>